<reference evidence="3 4" key="1">
    <citation type="journal article" date="2016" name="Nat. Commun.">
        <title>Thousands of microbial genomes shed light on interconnected biogeochemical processes in an aquifer system.</title>
        <authorList>
            <person name="Anantharaman K."/>
            <person name="Brown C.T."/>
            <person name="Hug L.A."/>
            <person name="Sharon I."/>
            <person name="Castelle C.J."/>
            <person name="Probst A.J."/>
            <person name="Thomas B.C."/>
            <person name="Singh A."/>
            <person name="Wilkins M.J."/>
            <person name="Karaoz U."/>
            <person name="Brodie E.L."/>
            <person name="Williams K.H."/>
            <person name="Hubbard S.S."/>
            <person name="Banfield J.F."/>
        </authorList>
    </citation>
    <scope>NUCLEOTIDE SEQUENCE [LARGE SCALE GENOMIC DNA]</scope>
</reference>
<feature type="chain" id="PRO_5009527014" evidence="2">
    <location>
        <begin position="20"/>
        <end position="628"/>
    </location>
</feature>
<dbReference type="EMBL" id="MFSV01000117">
    <property type="protein sequence ID" value="OGI57719.1"/>
    <property type="molecule type" value="Genomic_DNA"/>
</dbReference>
<evidence type="ECO:0000256" key="2">
    <source>
        <dbReference type="SAM" id="SignalP"/>
    </source>
</evidence>
<evidence type="ECO:0000313" key="3">
    <source>
        <dbReference type="EMBL" id="OGI57719.1"/>
    </source>
</evidence>
<keyword evidence="2" id="KW-0732">Signal</keyword>
<dbReference type="SUPFAM" id="SSF48452">
    <property type="entry name" value="TPR-like"/>
    <property type="match status" value="1"/>
</dbReference>
<proteinExistence type="predicted"/>
<keyword evidence="1" id="KW-0175">Coiled coil</keyword>
<gene>
    <name evidence="3" type="ORF">A2V58_02230</name>
</gene>
<protein>
    <submittedName>
        <fullName evidence="3">Uncharacterized protein</fullName>
    </submittedName>
</protein>
<dbReference type="Gene3D" id="1.25.40.10">
    <property type="entry name" value="Tetratricopeptide repeat domain"/>
    <property type="match status" value="1"/>
</dbReference>
<evidence type="ECO:0000313" key="4">
    <source>
        <dbReference type="Proteomes" id="UP000177950"/>
    </source>
</evidence>
<dbReference type="InterPro" id="IPR011990">
    <property type="entry name" value="TPR-like_helical_dom_sf"/>
</dbReference>
<feature type="signal peptide" evidence="2">
    <location>
        <begin position="1"/>
        <end position="19"/>
    </location>
</feature>
<accession>A0A1F6UK15</accession>
<feature type="coiled-coil region" evidence="1">
    <location>
        <begin position="553"/>
        <end position="580"/>
    </location>
</feature>
<sequence>MSRLPYMLLGLLLVGPASAADTPKRSPLKDLYFGEALYHAYQGNHFDAIARLDTELGQYHGLDEPQLDSLYHHINEAEFFVGDFELFYRMHLRSGRAIKSVLEGNVKPVVRNEAAFRLARIYFQKDQPANALTALNRVEGTVPEKIRDDLNFLRANTYMAVGRFPDAVKILRDMQGAKGYEGFATYNLGMAQIRNGQEADGLQTLARAGQIGTSDPGALAIKDKANLALGSRLLENKKEDQAKVYLERVRLKGPFSNRALLASGWADANQEHYERALVPWSLLAKRNVTDKAVQEAMLAVPYAYGKLNIHGKAALAYGGALEAFGAELKKLAASTESIKQGKFLEALVREELKQDKDWVVKLRSLPETPETYYLLELMASHDFQESLRNYLDLEDLRKYFLTWAENIDAYEEIIGQRRAYYEPLVPEMDKQFRVLDSQMRLRLEQRDRLDRRIKNMLVAPRPDFLATVDERIIRLKLGAIEKGLKKYSGAGKAELQARVDRLKGVLRWRINTAYDQRLTDAYKHLQQLDTVIAALREQYRSYVRTRQAAAQSYEGYEDGLRRLRVRLQDAQDRVKTLMARQGHMLEVMAINELELRTQRLEEYQVKARFALADSYDRAVKAQTEGGGQ</sequence>
<name>A0A1F6UK15_9PROT</name>
<evidence type="ECO:0000256" key="1">
    <source>
        <dbReference type="SAM" id="Coils"/>
    </source>
</evidence>
<organism evidence="3 4">
    <name type="scientific">Candidatus Muproteobacteria bacterium RBG_19FT_COMBO_61_10</name>
    <dbReference type="NCBI Taxonomy" id="1817761"/>
    <lineage>
        <taxon>Bacteria</taxon>
        <taxon>Pseudomonadati</taxon>
        <taxon>Pseudomonadota</taxon>
        <taxon>Candidatus Muproteobacteria</taxon>
    </lineage>
</organism>
<dbReference type="AlphaFoldDB" id="A0A1F6UK15"/>
<dbReference type="Proteomes" id="UP000177950">
    <property type="component" value="Unassembled WGS sequence"/>
</dbReference>
<comment type="caution">
    <text evidence="3">The sequence shown here is derived from an EMBL/GenBank/DDBJ whole genome shotgun (WGS) entry which is preliminary data.</text>
</comment>